<name>M4V5W0_9BACT</name>
<accession>M4V5W0</accession>
<evidence type="ECO:0000313" key="4">
    <source>
        <dbReference type="Proteomes" id="UP000012040"/>
    </source>
</evidence>
<dbReference type="InterPro" id="IPR050273">
    <property type="entry name" value="GppA/Ppx_hydrolase"/>
</dbReference>
<keyword evidence="1" id="KW-0732">Signal</keyword>
<sequence>MKKILSVCSAKLFLFFLFLSTQSFASDCLVTQGALDIGSGSTKSVVAIVDTCQKKIHKVLFEENMAVPFSEAHETSADQKIPEAFVKAQLPRMKELSQKMRQHGAVSIHALATSVFRRAKNGEDVMKKISEAISGPVQMISQEDEARLGYWSALAQRPPRQGEQVVVWDIGGGSMQMITQPKAAETGLTIYQGELAAVNFKNRVINELQKKDAKTQNSPNPLGAQWTDAVKLSETYASAHVPSEFQKLSRQVTWIGIGGVLYNSVREQTKVKNTYQVKDLQKALKKRAKLNDQQLGGDYAATDVTNLALVAGFMQALKIKKVETVKASLAQGWLLFQLDEQDDKQSNENTEKKN</sequence>
<dbReference type="GO" id="GO:0006357">
    <property type="term" value="P:regulation of transcription by RNA polymerase II"/>
    <property type="evidence" value="ECO:0007669"/>
    <property type="project" value="TreeGrafter"/>
</dbReference>
<organism evidence="3 4">
    <name type="scientific">Pseudobdellovibrio exovorus JSS</name>
    <dbReference type="NCBI Taxonomy" id="1184267"/>
    <lineage>
        <taxon>Bacteria</taxon>
        <taxon>Pseudomonadati</taxon>
        <taxon>Bdellovibrionota</taxon>
        <taxon>Bdellovibrionia</taxon>
        <taxon>Bdellovibrionales</taxon>
        <taxon>Pseudobdellovibrionaceae</taxon>
        <taxon>Pseudobdellovibrio</taxon>
    </lineage>
</organism>
<dbReference type="KEGG" id="bex:A11Q_338"/>
<dbReference type="PANTHER" id="PTHR30005:SF0">
    <property type="entry name" value="RETROGRADE REGULATION PROTEIN 2"/>
    <property type="match status" value="1"/>
</dbReference>
<evidence type="ECO:0000259" key="2">
    <source>
        <dbReference type="Pfam" id="PF02541"/>
    </source>
</evidence>
<evidence type="ECO:0000313" key="3">
    <source>
        <dbReference type="EMBL" id="AGH94558.1"/>
    </source>
</evidence>
<dbReference type="InterPro" id="IPR043129">
    <property type="entry name" value="ATPase_NBD"/>
</dbReference>
<reference evidence="3 4" key="1">
    <citation type="journal article" date="2013" name="ISME J.">
        <title>By their genes ye shall know them: genomic signatures of predatory bacteria.</title>
        <authorList>
            <person name="Pasternak Z."/>
            <person name="Pietrokovski S."/>
            <person name="Rotem O."/>
            <person name="Gophna U."/>
            <person name="Lurie-Weinberger M.N."/>
            <person name="Jurkevitch E."/>
        </authorList>
    </citation>
    <scope>NUCLEOTIDE SEQUENCE [LARGE SCALE GENOMIC DNA]</scope>
    <source>
        <strain evidence="3 4">JSS</strain>
    </source>
</reference>
<feature type="signal peptide" evidence="1">
    <location>
        <begin position="1"/>
        <end position="25"/>
    </location>
</feature>
<dbReference type="PATRIC" id="fig|1184267.3.peg.340"/>
<gene>
    <name evidence="3" type="ORF">A11Q_338</name>
</gene>
<evidence type="ECO:0000256" key="1">
    <source>
        <dbReference type="SAM" id="SignalP"/>
    </source>
</evidence>
<dbReference type="PANTHER" id="PTHR30005">
    <property type="entry name" value="EXOPOLYPHOSPHATASE"/>
    <property type="match status" value="1"/>
</dbReference>
<keyword evidence="4" id="KW-1185">Reference proteome</keyword>
<dbReference type="Proteomes" id="UP000012040">
    <property type="component" value="Chromosome"/>
</dbReference>
<dbReference type="SUPFAM" id="SSF53067">
    <property type="entry name" value="Actin-like ATPase domain"/>
    <property type="match status" value="1"/>
</dbReference>
<dbReference type="Gene3D" id="3.30.420.150">
    <property type="entry name" value="Exopolyphosphatase. Domain 2"/>
    <property type="match status" value="1"/>
</dbReference>
<proteinExistence type="predicted"/>
<dbReference type="eggNOG" id="COG0248">
    <property type="taxonomic scope" value="Bacteria"/>
</dbReference>
<dbReference type="STRING" id="1184267.A11Q_338"/>
<dbReference type="EMBL" id="CP003537">
    <property type="protein sequence ID" value="AGH94558.1"/>
    <property type="molecule type" value="Genomic_DNA"/>
</dbReference>
<dbReference type="Gene3D" id="3.30.420.40">
    <property type="match status" value="1"/>
</dbReference>
<feature type="chain" id="PRO_5004059987" description="Ppx/GppA phosphatase N-terminal domain-containing protein" evidence="1">
    <location>
        <begin position="26"/>
        <end position="354"/>
    </location>
</feature>
<dbReference type="HOGENOM" id="CLU_810974_0_0_7"/>
<dbReference type="AlphaFoldDB" id="M4V5W0"/>
<feature type="domain" description="Ppx/GppA phosphatase N-terminal" evidence="2">
    <location>
        <begin position="57"/>
        <end position="228"/>
    </location>
</feature>
<dbReference type="InterPro" id="IPR003695">
    <property type="entry name" value="Ppx_GppA_N"/>
</dbReference>
<dbReference type="Pfam" id="PF02541">
    <property type="entry name" value="Ppx-GppA"/>
    <property type="match status" value="1"/>
</dbReference>
<dbReference type="OrthoDB" id="20072at2"/>
<protein>
    <recommendedName>
        <fullName evidence="2">Ppx/GppA phosphatase N-terminal domain-containing protein</fullName>
    </recommendedName>
</protein>
<dbReference type="RefSeq" id="WP_015469048.1">
    <property type="nucleotide sequence ID" value="NC_020813.1"/>
</dbReference>